<reference evidence="3 4" key="1">
    <citation type="submission" date="2020-08" db="EMBL/GenBank/DDBJ databases">
        <title>A Genomic Blueprint of the Chicken Gut Microbiome.</title>
        <authorList>
            <person name="Gilroy R."/>
            <person name="Ravi A."/>
            <person name="Getino M."/>
            <person name="Pursley I."/>
            <person name="Horton D.L."/>
            <person name="Alikhan N.-F."/>
            <person name="Baker D."/>
            <person name="Gharbi K."/>
            <person name="Hall N."/>
            <person name="Watson M."/>
            <person name="Adriaenssens E.M."/>
            <person name="Foster-Nyarko E."/>
            <person name="Jarju S."/>
            <person name="Secka A."/>
            <person name="Antonio M."/>
            <person name="Oren A."/>
            <person name="Chaudhuri R."/>
            <person name="La Ragione R.M."/>
            <person name="Hildebrand F."/>
            <person name="Pallen M.J."/>
        </authorList>
    </citation>
    <scope>NUCLEOTIDE SEQUENCE [LARGE SCALE GENOMIC DNA]</scope>
    <source>
        <strain evidence="3 4">Re57</strain>
    </source>
</reference>
<comment type="caution">
    <text evidence="3">The sequence shown here is derived from an EMBL/GenBank/DDBJ whole genome shotgun (WGS) entry which is preliminary data.</text>
</comment>
<dbReference type="SUPFAM" id="SSF55909">
    <property type="entry name" value="Pentein"/>
    <property type="match status" value="1"/>
</dbReference>
<dbReference type="Proteomes" id="UP000651517">
    <property type="component" value="Unassembled WGS sequence"/>
</dbReference>
<keyword evidence="2 3" id="KW-0378">Hydrolase</keyword>
<dbReference type="Gene3D" id="3.75.10.10">
    <property type="entry name" value="L-arginine/glycine Amidinotransferase, Chain A"/>
    <property type="match status" value="1"/>
</dbReference>
<protein>
    <submittedName>
        <fullName evidence="3">Arginine deiminase</fullName>
        <ecNumber evidence="3">3.5.3.6</ecNumber>
    </submittedName>
</protein>
<evidence type="ECO:0000256" key="1">
    <source>
        <dbReference type="ARBA" id="ARBA00010206"/>
    </source>
</evidence>
<comment type="similarity">
    <text evidence="1">Belongs to the arginine deiminase family.</text>
</comment>
<dbReference type="EC" id="3.5.3.6" evidence="3"/>
<accession>A0ABR8WSF7</accession>
<dbReference type="PANTHER" id="PTHR47271:SF2">
    <property type="entry name" value="ARGININE DEIMINASE"/>
    <property type="match status" value="1"/>
</dbReference>
<gene>
    <name evidence="3" type="ORF">H9634_03595</name>
</gene>
<name>A0ABR8WSF7_9MICO</name>
<dbReference type="PRINTS" id="PR01466">
    <property type="entry name" value="ARGDEIMINASE"/>
</dbReference>
<evidence type="ECO:0000313" key="3">
    <source>
        <dbReference type="EMBL" id="MBD8019867.1"/>
    </source>
</evidence>
<dbReference type="GO" id="GO:0016990">
    <property type="term" value="F:arginine deiminase activity"/>
    <property type="evidence" value="ECO:0007669"/>
    <property type="project" value="UniProtKB-EC"/>
</dbReference>
<dbReference type="RefSeq" id="WP_191725401.1">
    <property type="nucleotide sequence ID" value="NZ_JACSPY010000002.1"/>
</dbReference>
<evidence type="ECO:0000313" key="4">
    <source>
        <dbReference type="Proteomes" id="UP000651517"/>
    </source>
</evidence>
<evidence type="ECO:0000256" key="2">
    <source>
        <dbReference type="ARBA" id="ARBA00022801"/>
    </source>
</evidence>
<dbReference type="PANTHER" id="PTHR47271">
    <property type="entry name" value="ARGININE DEIMINASE"/>
    <property type="match status" value="1"/>
</dbReference>
<dbReference type="InterPro" id="IPR003876">
    <property type="entry name" value="Arg_deiminase"/>
</dbReference>
<proteinExistence type="inferred from homology"/>
<dbReference type="NCBIfam" id="NF002381">
    <property type="entry name" value="PRK01388.1"/>
    <property type="match status" value="1"/>
</dbReference>
<organism evidence="3 4">
    <name type="scientific">Brevibacterium gallinarum</name>
    <dbReference type="NCBI Taxonomy" id="2762220"/>
    <lineage>
        <taxon>Bacteria</taxon>
        <taxon>Bacillati</taxon>
        <taxon>Actinomycetota</taxon>
        <taxon>Actinomycetes</taxon>
        <taxon>Micrococcales</taxon>
        <taxon>Brevibacteriaceae</taxon>
        <taxon>Brevibacterium</taxon>
    </lineage>
</organism>
<keyword evidence="4" id="KW-1185">Reference proteome</keyword>
<dbReference type="Gene3D" id="1.10.3930.10">
    <property type="entry name" value="Arginine deiminase"/>
    <property type="match status" value="1"/>
</dbReference>
<sequence>MTLGVGSETGRLREVIVHRPGVELERLTPSNMSALLFDDVPFAEAARSEHDGFTAALREAGVTVHLFSELLAETLTVPEARAAVLEAVVDERACGPGAAAPLSEMLAEMDAAELTAVLIGGITKREVTDRIPVPGSLWLADLADSDFVLPPLPNHLYSRDASAWIYGGVAINSMRKRARKRETISYEAVYRWHPRFRAAGFAHWTAGGESGIATTEGGDIFVLGDRAVMIGMSERTTPAGVERLTRTLMSAGAAERVLALRMPERRSFMHLDTVMTMVDERTFLCYGGLDPLPSYLITGGSQAGELSITGYPAAQMHSAMAEALGCDRMRVLVPDQDPYAAEREQWHDGLNVLAVAPGAVIAYDRNTGANTLLAEHGIDVIPIAGTELGRGRGGPRCMSCPILRDST</sequence>
<dbReference type="PIRSF" id="PIRSF006356">
    <property type="entry name" value="Arg_deiminase"/>
    <property type="match status" value="1"/>
</dbReference>
<dbReference type="EMBL" id="JACSPY010000002">
    <property type="protein sequence ID" value="MBD8019867.1"/>
    <property type="molecule type" value="Genomic_DNA"/>
</dbReference>
<dbReference type="Pfam" id="PF02274">
    <property type="entry name" value="ADI"/>
    <property type="match status" value="1"/>
</dbReference>